<dbReference type="PRINTS" id="PR00853">
    <property type="entry name" value="XPGRADSUPER"/>
</dbReference>
<accession>A0AAD6VBT0</accession>
<dbReference type="SUPFAM" id="SSF88723">
    <property type="entry name" value="PIN domain-like"/>
    <property type="match status" value="1"/>
</dbReference>
<dbReference type="InterPro" id="IPR029060">
    <property type="entry name" value="PIN-like_dom_sf"/>
</dbReference>
<dbReference type="InterPro" id="IPR006086">
    <property type="entry name" value="XPG-I_dom"/>
</dbReference>
<sequence>MGIEGFWQIASKAAQPMSFKYLNAELMNRNVGNPKPMVVGVDACLWLTQCQAVFHKPHHAQLGRNPELRALFHKLAALNDAGVTAVFVFDGSNRPSVKRNKNVRSQPHWLVKEFQEMIALYGFYTHTAPGEAEAELALLNRLQHIDAVLTDDGDAAVFGASRIIRTLNKKNKDEITVYTSENLQSNSHVGLTTGGILLLAILAGGDYDTAGLPNCGFNIAHALARGGYGDSLLNAVQNLDEHHLYKFLGHWREQLREELRTNSQGYLKNKQKILSTKIPDTFPSIRVLRLYAQPITSWSEGFTAPNVNHWVVKLPSLPELALFCKTKFGWTPIDIAGKFKRFIFPGVCVRRLTLPFNLDEHLRDHVVFGRVQDEHPPLSAFLSIIAHDEDAARYKMKINIGGLSVWTLMRLDAPASAAGSAGACIECWMPACLIQHYFPSMVGRLHSAQSSAPTTMPADCFATPCDPGQKTWLGFIDLTKDDIE</sequence>
<dbReference type="Pfam" id="PF00752">
    <property type="entry name" value="XPG_N"/>
    <property type="match status" value="1"/>
</dbReference>
<name>A0AAD6VBT0_9AGAR</name>
<evidence type="ECO:0000313" key="5">
    <source>
        <dbReference type="EMBL" id="KAJ7205194.1"/>
    </source>
</evidence>
<dbReference type="EMBL" id="JARJCW010000044">
    <property type="protein sequence ID" value="KAJ7205194.1"/>
    <property type="molecule type" value="Genomic_DNA"/>
</dbReference>
<dbReference type="InterPro" id="IPR037316">
    <property type="entry name" value="Yen1_H3TH"/>
</dbReference>
<evidence type="ECO:0000256" key="2">
    <source>
        <dbReference type="ARBA" id="ARBA00022801"/>
    </source>
</evidence>
<dbReference type="PANTHER" id="PTHR11081">
    <property type="entry name" value="FLAP ENDONUCLEASE FAMILY MEMBER"/>
    <property type="match status" value="1"/>
</dbReference>
<organism evidence="5 6">
    <name type="scientific">Mycena pura</name>
    <dbReference type="NCBI Taxonomy" id="153505"/>
    <lineage>
        <taxon>Eukaryota</taxon>
        <taxon>Fungi</taxon>
        <taxon>Dikarya</taxon>
        <taxon>Basidiomycota</taxon>
        <taxon>Agaricomycotina</taxon>
        <taxon>Agaricomycetes</taxon>
        <taxon>Agaricomycetidae</taxon>
        <taxon>Agaricales</taxon>
        <taxon>Marasmiineae</taxon>
        <taxon>Mycenaceae</taxon>
        <taxon>Mycena</taxon>
    </lineage>
</organism>
<dbReference type="Gene3D" id="3.40.50.1010">
    <property type="entry name" value="5'-nuclease"/>
    <property type="match status" value="2"/>
</dbReference>
<evidence type="ECO:0000259" key="4">
    <source>
        <dbReference type="SMART" id="SM00485"/>
    </source>
</evidence>
<keyword evidence="6" id="KW-1185">Reference proteome</keyword>
<keyword evidence="1" id="KW-0540">Nuclease</keyword>
<dbReference type="AlphaFoldDB" id="A0AAD6VBT0"/>
<evidence type="ECO:0000313" key="6">
    <source>
        <dbReference type="Proteomes" id="UP001219525"/>
    </source>
</evidence>
<protein>
    <submittedName>
        <fullName evidence="5">PIN domain-like protein</fullName>
    </submittedName>
</protein>
<dbReference type="SMART" id="SM00484">
    <property type="entry name" value="XPGI"/>
    <property type="match status" value="1"/>
</dbReference>
<dbReference type="InterPro" id="IPR036279">
    <property type="entry name" value="5-3_exonuclease_C_sf"/>
</dbReference>
<dbReference type="SMART" id="SM00485">
    <property type="entry name" value="XPGN"/>
    <property type="match status" value="1"/>
</dbReference>
<evidence type="ECO:0000259" key="3">
    <source>
        <dbReference type="SMART" id="SM00484"/>
    </source>
</evidence>
<dbReference type="GO" id="GO:0017108">
    <property type="term" value="F:5'-flap endonuclease activity"/>
    <property type="evidence" value="ECO:0007669"/>
    <property type="project" value="TreeGrafter"/>
</dbReference>
<keyword evidence="2" id="KW-0378">Hydrolase</keyword>
<dbReference type="GO" id="GO:0008821">
    <property type="term" value="F:crossover junction DNA endonuclease activity"/>
    <property type="evidence" value="ECO:0007669"/>
    <property type="project" value="InterPro"/>
</dbReference>
<gene>
    <name evidence="5" type="ORF">GGX14DRAFT_568942</name>
</gene>
<comment type="caution">
    <text evidence="5">The sequence shown here is derived from an EMBL/GenBank/DDBJ whole genome shotgun (WGS) entry which is preliminary data.</text>
</comment>
<dbReference type="CDD" id="cd09906">
    <property type="entry name" value="H3TH_YEN1"/>
    <property type="match status" value="1"/>
</dbReference>
<evidence type="ECO:0000256" key="1">
    <source>
        <dbReference type="ARBA" id="ARBA00022722"/>
    </source>
</evidence>
<reference evidence="5" key="1">
    <citation type="submission" date="2023-03" db="EMBL/GenBank/DDBJ databases">
        <title>Massive genome expansion in bonnet fungi (Mycena s.s.) driven by repeated elements and novel gene families across ecological guilds.</title>
        <authorList>
            <consortium name="Lawrence Berkeley National Laboratory"/>
            <person name="Harder C.B."/>
            <person name="Miyauchi S."/>
            <person name="Viragh M."/>
            <person name="Kuo A."/>
            <person name="Thoen E."/>
            <person name="Andreopoulos B."/>
            <person name="Lu D."/>
            <person name="Skrede I."/>
            <person name="Drula E."/>
            <person name="Henrissat B."/>
            <person name="Morin E."/>
            <person name="Kohler A."/>
            <person name="Barry K."/>
            <person name="LaButti K."/>
            <person name="Morin E."/>
            <person name="Salamov A."/>
            <person name="Lipzen A."/>
            <person name="Mereny Z."/>
            <person name="Hegedus B."/>
            <person name="Baldrian P."/>
            <person name="Stursova M."/>
            <person name="Weitz H."/>
            <person name="Taylor A."/>
            <person name="Grigoriev I.V."/>
            <person name="Nagy L.G."/>
            <person name="Martin F."/>
            <person name="Kauserud H."/>
        </authorList>
    </citation>
    <scope>NUCLEOTIDE SEQUENCE</scope>
    <source>
        <strain evidence="5">9144</strain>
    </source>
</reference>
<dbReference type="PANTHER" id="PTHR11081:SF75">
    <property type="entry name" value="ENDONUCLEASE, PUTATIVE (AFU_ORTHOLOGUE AFUA_3G13260)-RELATED"/>
    <property type="match status" value="1"/>
</dbReference>
<dbReference type="InterPro" id="IPR006084">
    <property type="entry name" value="XPG/Rad2"/>
</dbReference>
<dbReference type="GO" id="GO:0006281">
    <property type="term" value="P:DNA repair"/>
    <property type="evidence" value="ECO:0007669"/>
    <property type="project" value="UniProtKB-ARBA"/>
</dbReference>
<dbReference type="InterPro" id="IPR006085">
    <property type="entry name" value="XPG_DNA_repair_N"/>
</dbReference>
<dbReference type="Proteomes" id="UP001219525">
    <property type="component" value="Unassembled WGS sequence"/>
</dbReference>
<proteinExistence type="predicted"/>
<dbReference type="CDD" id="cd09870">
    <property type="entry name" value="PIN_YEN1"/>
    <property type="match status" value="1"/>
</dbReference>
<dbReference type="SUPFAM" id="SSF47807">
    <property type="entry name" value="5' to 3' exonuclease, C-terminal subdomain"/>
    <property type="match status" value="1"/>
</dbReference>
<feature type="domain" description="XPG N-terminal" evidence="4">
    <location>
        <begin position="1"/>
        <end position="111"/>
    </location>
</feature>
<dbReference type="Pfam" id="PF00867">
    <property type="entry name" value="XPG_I"/>
    <property type="match status" value="1"/>
</dbReference>
<feature type="domain" description="XPG-I" evidence="3">
    <location>
        <begin position="119"/>
        <end position="191"/>
    </location>
</feature>